<evidence type="ECO:0000313" key="13">
    <source>
        <dbReference type="EMBL" id="TCT12470.1"/>
    </source>
</evidence>
<evidence type="ECO:0000256" key="2">
    <source>
        <dbReference type="ARBA" id="ARBA00004370"/>
    </source>
</evidence>
<keyword evidence="8 11" id="KW-1133">Transmembrane helix</keyword>
<dbReference type="GO" id="GO:0005886">
    <property type="term" value="C:plasma membrane"/>
    <property type="evidence" value="ECO:0007669"/>
    <property type="project" value="TreeGrafter"/>
</dbReference>
<dbReference type="InterPro" id="IPR036890">
    <property type="entry name" value="HATPase_C_sf"/>
</dbReference>
<evidence type="ECO:0000256" key="1">
    <source>
        <dbReference type="ARBA" id="ARBA00000085"/>
    </source>
</evidence>
<dbReference type="Proteomes" id="UP000295678">
    <property type="component" value="Unassembled WGS sequence"/>
</dbReference>
<accession>A0A4R3MKU5</accession>
<dbReference type="GO" id="GO:0000160">
    <property type="term" value="P:phosphorelay signal transduction system"/>
    <property type="evidence" value="ECO:0007669"/>
    <property type="project" value="TreeGrafter"/>
</dbReference>
<dbReference type="PRINTS" id="PR00344">
    <property type="entry name" value="BCTRLSENSOR"/>
</dbReference>
<dbReference type="RefSeq" id="WP_207903688.1">
    <property type="nucleotide sequence ID" value="NZ_SMAK01000002.1"/>
</dbReference>
<keyword evidence="4" id="KW-0597">Phosphoprotein</keyword>
<reference evidence="13 14" key="1">
    <citation type="submission" date="2019-03" db="EMBL/GenBank/DDBJ databases">
        <title>Genomic Encyclopedia of Type Strains, Phase IV (KMG-IV): sequencing the most valuable type-strain genomes for metagenomic binning, comparative biology and taxonomic classification.</title>
        <authorList>
            <person name="Goeker M."/>
        </authorList>
    </citation>
    <scope>NUCLEOTIDE SEQUENCE [LARGE SCALE GENOMIC DNA]</scope>
    <source>
        <strain evidence="13 14">DSM 19345</strain>
    </source>
</reference>
<feature type="domain" description="Histidine kinase" evidence="12">
    <location>
        <begin position="234"/>
        <end position="425"/>
    </location>
</feature>
<keyword evidence="14" id="KW-1185">Reference proteome</keyword>
<keyword evidence="7 13" id="KW-0418">Kinase</keyword>
<evidence type="ECO:0000256" key="10">
    <source>
        <dbReference type="SAM" id="Coils"/>
    </source>
</evidence>
<name>A0A4R3MKU5_9HYPH</name>
<dbReference type="GO" id="GO:0004673">
    <property type="term" value="F:protein histidine kinase activity"/>
    <property type="evidence" value="ECO:0007669"/>
    <property type="project" value="UniProtKB-EC"/>
</dbReference>
<comment type="subcellular location">
    <subcellularLocation>
        <location evidence="2">Membrane</location>
    </subcellularLocation>
</comment>
<protein>
    <recommendedName>
        <fullName evidence="3">histidine kinase</fullName>
        <ecNumber evidence="3">2.7.13.3</ecNumber>
    </recommendedName>
</protein>
<feature type="transmembrane region" description="Helical" evidence="11">
    <location>
        <begin position="155"/>
        <end position="178"/>
    </location>
</feature>
<keyword evidence="10" id="KW-0175">Coiled coil</keyword>
<comment type="catalytic activity">
    <reaction evidence="1">
        <text>ATP + protein L-histidine = ADP + protein N-phospho-L-histidine.</text>
        <dbReference type="EC" id="2.7.13.3"/>
    </reaction>
</comment>
<evidence type="ECO:0000256" key="7">
    <source>
        <dbReference type="ARBA" id="ARBA00022777"/>
    </source>
</evidence>
<dbReference type="PROSITE" id="PS50109">
    <property type="entry name" value="HIS_KIN"/>
    <property type="match status" value="1"/>
</dbReference>
<comment type="caution">
    <text evidence="13">The sequence shown here is derived from an EMBL/GenBank/DDBJ whole genome shotgun (WGS) entry which is preliminary data.</text>
</comment>
<evidence type="ECO:0000256" key="4">
    <source>
        <dbReference type="ARBA" id="ARBA00022553"/>
    </source>
</evidence>
<keyword evidence="5" id="KW-0808">Transferase</keyword>
<feature type="coiled-coil region" evidence="10">
    <location>
        <begin position="211"/>
        <end position="238"/>
    </location>
</feature>
<evidence type="ECO:0000256" key="9">
    <source>
        <dbReference type="ARBA" id="ARBA00023136"/>
    </source>
</evidence>
<dbReference type="InterPro" id="IPR003594">
    <property type="entry name" value="HATPase_dom"/>
</dbReference>
<keyword evidence="9 11" id="KW-0472">Membrane</keyword>
<dbReference type="Gene3D" id="3.30.565.10">
    <property type="entry name" value="Histidine kinase-like ATPase, C-terminal domain"/>
    <property type="match status" value="1"/>
</dbReference>
<sequence>MHSIRGRLMLAAGALTVLALVAAWAALSMLLADFVDRRLLAELTATARGIMAASEWDEDEGSFRLDPPPADPRFETPRSGWFWQVADGKTVLARSPSLMSADLGVDGQAQQAHGLDLIVHREFFTAPGDGRRLTATVTLPAAEAAAELTAIRRPLAMSLVVLAVALIAAQVVAVQAGLSDLGHFARGLSRLRDGQAATVPRPKMRELVPLAAELDRLLEANRDQIARARSEAADLAHALKTPLAVLANRIGEEDRALIGRMERILRWHLTRARAAGRPVDATARSAVTPVLDDIALVLGPEARRRGLEMAITAEGAPDFRGDAEDLAEMVAALAENAVRWARHRIEILARGAAGRLILEIADDGPGIPPGERDRLLARGVRLDSSGHGLGLAIAADRAKSCGGSLTLAEAPGGGLVARLELPAAGS</sequence>
<dbReference type="InterPro" id="IPR005467">
    <property type="entry name" value="His_kinase_dom"/>
</dbReference>
<keyword evidence="6 11" id="KW-0812">Transmembrane</keyword>
<dbReference type="InterPro" id="IPR050428">
    <property type="entry name" value="TCS_sensor_his_kinase"/>
</dbReference>
<dbReference type="EMBL" id="SMAK01000002">
    <property type="protein sequence ID" value="TCT12470.1"/>
    <property type="molecule type" value="Genomic_DNA"/>
</dbReference>
<evidence type="ECO:0000313" key="14">
    <source>
        <dbReference type="Proteomes" id="UP000295678"/>
    </source>
</evidence>
<evidence type="ECO:0000256" key="11">
    <source>
        <dbReference type="SAM" id="Phobius"/>
    </source>
</evidence>
<gene>
    <name evidence="13" type="ORF">EDC22_102155</name>
</gene>
<dbReference type="SMART" id="SM00387">
    <property type="entry name" value="HATPase_c"/>
    <property type="match status" value="1"/>
</dbReference>
<dbReference type="Pfam" id="PF02518">
    <property type="entry name" value="HATPase_c"/>
    <property type="match status" value="1"/>
</dbReference>
<dbReference type="SUPFAM" id="SSF55874">
    <property type="entry name" value="ATPase domain of HSP90 chaperone/DNA topoisomerase II/histidine kinase"/>
    <property type="match status" value="1"/>
</dbReference>
<evidence type="ECO:0000256" key="5">
    <source>
        <dbReference type="ARBA" id="ARBA00022679"/>
    </source>
</evidence>
<dbReference type="PANTHER" id="PTHR45436">
    <property type="entry name" value="SENSOR HISTIDINE KINASE YKOH"/>
    <property type="match status" value="1"/>
</dbReference>
<proteinExistence type="predicted"/>
<dbReference type="PANTHER" id="PTHR45436:SF5">
    <property type="entry name" value="SENSOR HISTIDINE KINASE TRCS"/>
    <property type="match status" value="1"/>
</dbReference>
<evidence type="ECO:0000259" key="12">
    <source>
        <dbReference type="PROSITE" id="PS50109"/>
    </source>
</evidence>
<organism evidence="13 14">
    <name type="scientific">Tepidamorphus gemmatus</name>
    <dbReference type="NCBI Taxonomy" id="747076"/>
    <lineage>
        <taxon>Bacteria</taxon>
        <taxon>Pseudomonadati</taxon>
        <taxon>Pseudomonadota</taxon>
        <taxon>Alphaproteobacteria</taxon>
        <taxon>Hyphomicrobiales</taxon>
        <taxon>Tepidamorphaceae</taxon>
        <taxon>Tepidamorphus</taxon>
    </lineage>
</organism>
<evidence type="ECO:0000256" key="6">
    <source>
        <dbReference type="ARBA" id="ARBA00022692"/>
    </source>
</evidence>
<dbReference type="AlphaFoldDB" id="A0A4R3MKU5"/>
<dbReference type="EC" id="2.7.13.3" evidence="3"/>
<evidence type="ECO:0000256" key="3">
    <source>
        <dbReference type="ARBA" id="ARBA00012438"/>
    </source>
</evidence>
<dbReference type="InterPro" id="IPR004358">
    <property type="entry name" value="Sig_transdc_His_kin-like_C"/>
</dbReference>
<evidence type="ECO:0000256" key="8">
    <source>
        <dbReference type="ARBA" id="ARBA00022989"/>
    </source>
</evidence>